<name>A0A0C3C9H9_HEBCY</name>
<reference evidence="3" key="2">
    <citation type="submission" date="2015-01" db="EMBL/GenBank/DDBJ databases">
        <title>Evolutionary Origins and Diversification of the Mycorrhizal Mutualists.</title>
        <authorList>
            <consortium name="DOE Joint Genome Institute"/>
            <consortium name="Mycorrhizal Genomics Consortium"/>
            <person name="Kohler A."/>
            <person name="Kuo A."/>
            <person name="Nagy L.G."/>
            <person name="Floudas D."/>
            <person name="Copeland A."/>
            <person name="Barry K.W."/>
            <person name="Cichocki N."/>
            <person name="Veneault-Fourrey C."/>
            <person name="LaButti K."/>
            <person name="Lindquist E.A."/>
            <person name="Lipzen A."/>
            <person name="Lundell T."/>
            <person name="Morin E."/>
            <person name="Murat C."/>
            <person name="Riley R."/>
            <person name="Ohm R."/>
            <person name="Sun H."/>
            <person name="Tunlid A."/>
            <person name="Henrissat B."/>
            <person name="Grigoriev I.V."/>
            <person name="Hibbett D.S."/>
            <person name="Martin F."/>
        </authorList>
    </citation>
    <scope>NUCLEOTIDE SEQUENCE [LARGE SCALE GENOMIC DNA]</scope>
    <source>
        <strain evidence="3">h7</strain>
    </source>
</reference>
<accession>A0A0C3C9H9</accession>
<dbReference type="OrthoDB" id="3219396at2759"/>
<dbReference type="InterPro" id="IPR036322">
    <property type="entry name" value="WD40_repeat_dom_sf"/>
</dbReference>
<dbReference type="Gene3D" id="2.130.10.10">
    <property type="entry name" value="YVTN repeat-like/Quinoprotein amine dehydrogenase"/>
    <property type="match status" value="1"/>
</dbReference>
<dbReference type="EMBL" id="KN831783">
    <property type="protein sequence ID" value="KIM40221.1"/>
    <property type="molecule type" value="Genomic_DNA"/>
</dbReference>
<reference evidence="2 3" key="1">
    <citation type="submission" date="2014-04" db="EMBL/GenBank/DDBJ databases">
        <authorList>
            <consortium name="DOE Joint Genome Institute"/>
            <person name="Kuo A."/>
            <person name="Gay G."/>
            <person name="Dore J."/>
            <person name="Kohler A."/>
            <person name="Nagy L.G."/>
            <person name="Floudas D."/>
            <person name="Copeland A."/>
            <person name="Barry K.W."/>
            <person name="Cichocki N."/>
            <person name="Veneault-Fourrey C."/>
            <person name="LaButti K."/>
            <person name="Lindquist E.A."/>
            <person name="Lipzen A."/>
            <person name="Lundell T."/>
            <person name="Morin E."/>
            <person name="Murat C."/>
            <person name="Sun H."/>
            <person name="Tunlid A."/>
            <person name="Henrissat B."/>
            <person name="Grigoriev I.V."/>
            <person name="Hibbett D.S."/>
            <person name="Martin F."/>
            <person name="Nordberg H.P."/>
            <person name="Cantor M.N."/>
            <person name="Hua S.X."/>
        </authorList>
    </citation>
    <scope>NUCLEOTIDE SEQUENCE [LARGE SCALE GENOMIC DNA]</scope>
    <source>
        <strain evidence="3">h7</strain>
    </source>
</reference>
<dbReference type="STRING" id="686832.A0A0C3C9H9"/>
<dbReference type="AlphaFoldDB" id="A0A0C3C9H9"/>
<feature type="compositionally biased region" description="Low complexity" evidence="1">
    <location>
        <begin position="315"/>
        <end position="327"/>
    </location>
</feature>
<dbReference type="InterPro" id="IPR015943">
    <property type="entry name" value="WD40/YVTN_repeat-like_dom_sf"/>
</dbReference>
<gene>
    <name evidence="2" type="ORF">M413DRAFT_446387</name>
</gene>
<keyword evidence="3" id="KW-1185">Reference proteome</keyword>
<evidence type="ECO:0000256" key="1">
    <source>
        <dbReference type="SAM" id="MobiDB-lite"/>
    </source>
</evidence>
<feature type="region of interest" description="Disordered" evidence="1">
    <location>
        <begin position="304"/>
        <end position="327"/>
    </location>
</feature>
<proteinExistence type="predicted"/>
<dbReference type="HOGENOM" id="CLU_020801_1_0_1"/>
<dbReference type="SUPFAM" id="SSF50978">
    <property type="entry name" value="WD40 repeat-like"/>
    <property type="match status" value="1"/>
</dbReference>
<evidence type="ECO:0000313" key="3">
    <source>
        <dbReference type="Proteomes" id="UP000053424"/>
    </source>
</evidence>
<dbReference type="Proteomes" id="UP000053424">
    <property type="component" value="Unassembled WGS sequence"/>
</dbReference>
<protein>
    <submittedName>
        <fullName evidence="2">Uncharacterized protein</fullName>
    </submittedName>
</protein>
<sequence length="437" mass="47725">MEYLLRLSQGRCMVEDCVDATSLPPSPRHLIPGAHSVEIAERTHIILAGALIITASSQLSHHPVINVTGQSNQHHMLEYHDNEELTRSPAYTTAMALDQSPPTSGNLSIACFLSSGEFTVFEFNHSCPSHITRKCTHKPDPRNRRPRNTIHAVYYHPLLVSLSDDFSLSIYDLSSGEIQESQTLSSFTSYPPASLVLSSPSPGVFKLVIAYATAVYPKHCTDMLTAPSGRTFFSSPSFREDYKYPTASKMSIITNRTIRAFDVPMGWVNESILRTIREQWGRKLTNVADAQTDGKWVVVAPGDNIHHETGPMTGPSPSASSSISSPLHSPTSLQLYRLILPTQGNSISPSPPKLVFVRSLYGQTSPVSSLALADGRCVSLGLNGSIWVWDLEGGSSAEVAPADDLMVGHPTQGTVSFDERRIVSARAGKVVVRRFDI</sequence>
<evidence type="ECO:0000313" key="2">
    <source>
        <dbReference type="EMBL" id="KIM40221.1"/>
    </source>
</evidence>
<organism evidence="2 3">
    <name type="scientific">Hebeloma cylindrosporum</name>
    <dbReference type="NCBI Taxonomy" id="76867"/>
    <lineage>
        <taxon>Eukaryota</taxon>
        <taxon>Fungi</taxon>
        <taxon>Dikarya</taxon>
        <taxon>Basidiomycota</taxon>
        <taxon>Agaricomycotina</taxon>
        <taxon>Agaricomycetes</taxon>
        <taxon>Agaricomycetidae</taxon>
        <taxon>Agaricales</taxon>
        <taxon>Agaricineae</taxon>
        <taxon>Hymenogastraceae</taxon>
        <taxon>Hebeloma</taxon>
    </lineage>
</organism>